<reference evidence="1" key="1">
    <citation type="submission" date="2021-02" db="EMBL/GenBank/DDBJ databases">
        <authorList>
            <person name="Dougan E. K."/>
            <person name="Rhodes N."/>
            <person name="Thang M."/>
            <person name="Chan C."/>
        </authorList>
    </citation>
    <scope>NUCLEOTIDE SEQUENCE</scope>
</reference>
<dbReference type="Proteomes" id="UP000604046">
    <property type="component" value="Unassembled WGS sequence"/>
</dbReference>
<sequence length="123" mass="14272">MFFGLGAKNDLHARRVLFYCLTHMDPQEAVEVILEGTRKDPYHVPTQFELASWLVGRIKAGEAAALRTFQQVMQHWEPNLVANTRNQKALWILNKFHRALGDEKTADRHFDRLVTLNEMGIDR</sequence>
<gene>
    <name evidence="1" type="ORF">SNAT2548_LOCUS19685</name>
</gene>
<proteinExistence type="predicted"/>
<evidence type="ECO:0000313" key="1">
    <source>
        <dbReference type="EMBL" id="CAE7364034.1"/>
    </source>
</evidence>
<keyword evidence="2" id="KW-1185">Reference proteome</keyword>
<accession>A0A812PT70</accession>
<protein>
    <submittedName>
        <fullName evidence="1">Uncharacterized protein</fullName>
    </submittedName>
</protein>
<dbReference type="EMBL" id="CAJNDS010002187">
    <property type="protein sequence ID" value="CAE7364034.1"/>
    <property type="molecule type" value="Genomic_DNA"/>
</dbReference>
<name>A0A812PT70_9DINO</name>
<dbReference type="OrthoDB" id="410827at2759"/>
<organism evidence="1 2">
    <name type="scientific">Symbiodinium natans</name>
    <dbReference type="NCBI Taxonomy" id="878477"/>
    <lineage>
        <taxon>Eukaryota</taxon>
        <taxon>Sar</taxon>
        <taxon>Alveolata</taxon>
        <taxon>Dinophyceae</taxon>
        <taxon>Suessiales</taxon>
        <taxon>Symbiodiniaceae</taxon>
        <taxon>Symbiodinium</taxon>
    </lineage>
</organism>
<dbReference type="AlphaFoldDB" id="A0A812PT70"/>
<comment type="caution">
    <text evidence="1">The sequence shown here is derived from an EMBL/GenBank/DDBJ whole genome shotgun (WGS) entry which is preliminary data.</text>
</comment>
<evidence type="ECO:0000313" key="2">
    <source>
        <dbReference type="Proteomes" id="UP000604046"/>
    </source>
</evidence>